<reference evidence="10 11" key="1">
    <citation type="submission" date="2019-09" db="EMBL/GenBank/DDBJ databases">
        <title>Bird 10,000 Genomes (B10K) Project - Family phase.</title>
        <authorList>
            <person name="Zhang G."/>
        </authorList>
    </citation>
    <scope>NUCLEOTIDE SEQUENCE [LARGE SCALE GENOMIC DNA]</scope>
    <source>
        <strain evidence="10">B10K-DU-001-23</strain>
        <tissue evidence="10">Muscle</tissue>
    </source>
</reference>
<organism evidence="10 11">
    <name type="scientific">Hemiprocne comata</name>
    <dbReference type="NCBI Taxonomy" id="243314"/>
    <lineage>
        <taxon>Eukaryota</taxon>
        <taxon>Metazoa</taxon>
        <taxon>Chordata</taxon>
        <taxon>Craniata</taxon>
        <taxon>Vertebrata</taxon>
        <taxon>Euteleostomi</taxon>
        <taxon>Archelosauria</taxon>
        <taxon>Archosauria</taxon>
        <taxon>Dinosauria</taxon>
        <taxon>Saurischia</taxon>
        <taxon>Theropoda</taxon>
        <taxon>Coelurosauria</taxon>
        <taxon>Aves</taxon>
        <taxon>Neognathae</taxon>
        <taxon>Neoaves</taxon>
        <taxon>Strisores</taxon>
        <taxon>Apodiformes</taxon>
        <taxon>Apodidae</taxon>
        <taxon>Hemiprocninae</taxon>
        <taxon>Hemiprocne</taxon>
    </lineage>
</organism>
<proteinExistence type="inferred from homology"/>
<evidence type="ECO:0000256" key="9">
    <source>
        <dbReference type="SAM" id="Phobius"/>
    </source>
</evidence>
<evidence type="ECO:0000256" key="2">
    <source>
        <dbReference type="ARBA" id="ARBA00008108"/>
    </source>
</evidence>
<feature type="non-terminal residue" evidence="10">
    <location>
        <position position="1"/>
    </location>
</feature>
<dbReference type="PANTHER" id="PTHR17613">
    <property type="entry name" value="CEREBRAL PROTEIN-11-RELATED"/>
    <property type="match status" value="1"/>
</dbReference>
<comment type="caution">
    <text evidence="10">The sequence shown here is derived from an EMBL/GenBank/DDBJ whole genome shotgun (WGS) entry which is preliminary data.</text>
</comment>
<feature type="transmembrane region" description="Helical" evidence="9">
    <location>
        <begin position="581"/>
        <end position="600"/>
    </location>
</feature>
<feature type="region of interest" description="Disordered" evidence="8">
    <location>
        <begin position="25"/>
        <end position="61"/>
    </location>
</feature>
<comment type="subcellular location">
    <subcellularLocation>
        <location evidence="1">Membrane</location>
    </subcellularLocation>
</comment>
<dbReference type="GO" id="GO:0016020">
    <property type="term" value="C:membrane"/>
    <property type="evidence" value="ECO:0007669"/>
    <property type="project" value="UniProtKB-SubCell"/>
</dbReference>
<dbReference type="EMBL" id="VWZJ01005628">
    <property type="protein sequence ID" value="NXG59326.1"/>
    <property type="molecule type" value="Genomic_DNA"/>
</dbReference>
<protein>
    <submittedName>
        <fullName evidence="10">TMCC2 protein</fullName>
    </submittedName>
</protein>
<name>A0A7K9D347_9AVES</name>
<feature type="coiled-coil region" evidence="7">
    <location>
        <begin position="464"/>
        <end position="498"/>
    </location>
</feature>
<evidence type="ECO:0000256" key="7">
    <source>
        <dbReference type="SAM" id="Coils"/>
    </source>
</evidence>
<keyword evidence="11" id="KW-1185">Reference proteome</keyword>
<feature type="transmembrane region" description="Helical" evidence="9">
    <location>
        <begin position="551"/>
        <end position="574"/>
    </location>
</feature>
<keyword evidence="3 9" id="KW-0812">Transmembrane</keyword>
<dbReference type="InterPro" id="IPR019394">
    <property type="entry name" value="TEX28/TMCC"/>
</dbReference>
<accession>A0A7K9D347</accession>
<keyword evidence="4 9" id="KW-1133">Transmembrane helix</keyword>
<evidence type="ECO:0000256" key="3">
    <source>
        <dbReference type="ARBA" id="ARBA00022692"/>
    </source>
</evidence>
<gene>
    <name evidence="10" type="primary">Tmcc2</name>
    <name evidence="10" type="ORF">HEMCOM_R12987</name>
</gene>
<feature type="compositionally biased region" description="Basic and acidic residues" evidence="8">
    <location>
        <begin position="47"/>
        <end position="61"/>
    </location>
</feature>
<evidence type="ECO:0000256" key="1">
    <source>
        <dbReference type="ARBA" id="ARBA00004370"/>
    </source>
</evidence>
<evidence type="ECO:0000256" key="6">
    <source>
        <dbReference type="ARBA" id="ARBA00023136"/>
    </source>
</evidence>
<keyword evidence="5 7" id="KW-0175">Coiled coil</keyword>
<evidence type="ECO:0000256" key="4">
    <source>
        <dbReference type="ARBA" id="ARBA00022989"/>
    </source>
</evidence>
<dbReference type="GO" id="GO:0042982">
    <property type="term" value="P:amyloid precursor protein metabolic process"/>
    <property type="evidence" value="ECO:0007669"/>
    <property type="project" value="TreeGrafter"/>
</dbReference>
<evidence type="ECO:0000313" key="10">
    <source>
        <dbReference type="EMBL" id="NXG59326.1"/>
    </source>
</evidence>
<dbReference type="AlphaFoldDB" id="A0A7K9D347"/>
<dbReference type="Proteomes" id="UP000518305">
    <property type="component" value="Unassembled WGS sequence"/>
</dbReference>
<feature type="region of interest" description="Disordered" evidence="8">
    <location>
        <begin position="368"/>
        <end position="459"/>
    </location>
</feature>
<evidence type="ECO:0000256" key="5">
    <source>
        <dbReference type="ARBA" id="ARBA00023054"/>
    </source>
</evidence>
<comment type="similarity">
    <text evidence="2">Belongs to the TEX28 family.</text>
</comment>
<dbReference type="PANTHER" id="PTHR17613:SF9">
    <property type="entry name" value="TRANSMEMBRANE AND COILED-COIL DOMAINS PROTEIN 2"/>
    <property type="match status" value="1"/>
</dbReference>
<dbReference type="OrthoDB" id="10072335at2759"/>
<keyword evidence="6 9" id="KW-0472">Membrane</keyword>
<sequence>PLLQKIQQLSEGSMFGHGLKHLFHSRRRSREREHQNSQDSLPPHYGASDHDSPDEKERSPEMHRVSYAMSLHDLPARPTAFNRVLQQIRSRPSIKRGTSLHSGSRRAKSGSLEPQKGSPHLIRKAPQDSSLTAILHQHQGRPRSSSTTDTAILLAESGAVYLLTEDTESLADKVGLLPSGWGPPAHVGGDGAGQCCLFLAASKPGSPSSASTHHRILYPSDSFTAAMTEGEDRATSQGTSPALCRSDQGILMLEPHPANSCPGKRILLLNSLLGVFVSTPLRAPSCFKAAARQGLGMSRNQGCGARWYLQAKVRLQLGSCVATASEGCAPGDAGTALTGAAEALSSFSSSSLLLSLNFAAVSRRFPQPGTSHGSQLCPPIAAGRRDAAGTRPSCPRRLAPGDPSPARHGGRSRQLLGFESNLGEDGDGQRDPRGLSGLGISLGSGKREAGGRHLPTLVPLHPPMRRYERLEEQLNDLTELHQNEMTNLKQELASMEEKVAYQSYERARDIQEAVESCLTRVTKLELQQQQQQVVQLEGVENANARALLGKFINVILALMAVLLVFVSTIANFITPLMKTRMRILSTALLVLFLFFLWKHWDSITYFLEHVLLSS</sequence>
<evidence type="ECO:0000313" key="11">
    <source>
        <dbReference type="Proteomes" id="UP000518305"/>
    </source>
</evidence>
<evidence type="ECO:0000256" key="8">
    <source>
        <dbReference type="SAM" id="MobiDB-lite"/>
    </source>
</evidence>
<feature type="non-terminal residue" evidence="10">
    <location>
        <position position="614"/>
    </location>
</feature>
<dbReference type="GO" id="GO:0012505">
    <property type="term" value="C:endomembrane system"/>
    <property type="evidence" value="ECO:0007669"/>
    <property type="project" value="TreeGrafter"/>
</dbReference>
<feature type="region of interest" description="Disordered" evidence="8">
    <location>
        <begin position="88"/>
        <end position="124"/>
    </location>
</feature>
<dbReference type="Pfam" id="PF10267">
    <property type="entry name" value="Tmemb_cc2"/>
    <property type="match status" value="1"/>
</dbReference>